<proteinExistence type="predicted"/>
<organism evidence="2 3">
    <name type="scientific">Clostridium neuense</name>
    <dbReference type="NCBI Taxonomy" id="1728934"/>
    <lineage>
        <taxon>Bacteria</taxon>
        <taxon>Bacillati</taxon>
        <taxon>Bacillota</taxon>
        <taxon>Clostridia</taxon>
        <taxon>Eubacteriales</taxon>
        <taxon>Clostridiaceae</taxon>
        <taxon>Clostridium</taxon>
    </lineage>
</organism>
<dbReference type="EMBL" id="JBJIAA010000014">
    <property type="protein sequence ID" value="MFL0252061.1"/>
    <property type="molecule type" value="Genomic_DNA"/>
</dbReference>
<dbReference type="Pfam" id="PF09706">
    <property type="entry name" value="Cas_CXXC_CXXC"/>
    <property type="match status" value="1"/>
</dbReference>
<evidence type="ECO:0000313" key="3">
    <source>
        <dbReference type="Proteomes" id="UP001623592"/>
    </source>
</evidence>
<dbReference type="InterPro" id="IPR019121">
    <property type="entry name" value="CRISPR-assoc_CXXC-CXXC_dom"/>
</dbReference>
<dbReference type="RefSeq" id="WP_406788713.1">
    <property type="nucleotide sequence ID" value="NZ_JBJIAA010000014.1"/>
</dbReference>
<dbReference type="NCBIfam" id="TIGR01908">
    <property type="entry name" value="cas_CXXC_CXXC"/>
    <property type="match status" value="2"/>
</dbReference>
<accession>A0ABW8TII4</accession>
<dbReference type="InterPro" id="IPR010180">
    <property type="entry name" value="CRISPR-assoc_prot_CXXC-CXXC"/>
</dbReference>
<keyword evidence="3" id="KW-1185">Reference proteome</keyword>
<gene>
    <name evidence="2" type="primary">cas8a1</name>
    <name evidence="2" type="ORF">ACJDT4_16700</name>
</gene>
<evidence type="ECO:0000313" key="2">
    <source>
        <dbReference type="EMBL" id="MFL0252061.1"/>
    </source>
</evidence>
<reference evidence="2 3" key="1">
    <citation type="submission" date="2024-11" db="EMBL/GenBank/DDBJ databases">
        <authorList>
            <person name="Heng Y.C."/>
            <person name="Lim A.C.H."/>
            <person name="Lee J.K.Y."/>
            <person name="Kittelmann S."/>
        </authorList>
    </citation>
    <scope>NUCLEOTIDE SEQUENCE [LARGE SCALE GENOMIC DNA]</scope>
    <source>
        <strain evidence="2 3">WILCCON 0114</strain>
    </source>
</reference>
<comment type="caution">
    <text evidence="2">The sequence shown here is derived from an EMBL/GenBank/DDBJ whole genome shotgun (WGS) entry which is preliminary data.</text>
</comment>
<sequence length="591" mass="69408">MKIKAYLNDWFYNMGIIGFIRILENSDMINEIDMRYNYIEFDSSILKEFGKYYFDYFMARYDVPKDRLNRYQSQKAYIKKRNEYKDGIKYLKKTVTDVANKFKGTENEADLKNIADEISKVKNEEQFEILNEQYERFKEVLEREEVSEKLTLNKVRSILSDQYFGQASFLQKTAAAKRLDEQRKIAEKDYILPIYEMGKLMDAYSNKSFDEAKKCIDEYLSLDKKCRDKNVDRIYNKINKKIEKSKDINSINEELNSPKLYNCSLCGEFKSLGDDFEEKIFVPLGISNSNANNLFWNFNSKFPICNVCKLILFCTPAGATDLFKGYIEGDYKDKTYFGFLNYDTDISKLYKENENFYNRKDKESPYNQIILDIVEEIGVKSEWELQNILFVEFDVNGKNCKLNYFNIPRFLAKFFAGKQGKELNNIKNEKFKSELVDLILKNIDIKFAIDKKLRQDIKSGYNALDCYIACKTRYYLNMYREGKDDMKSKTLFFIYKSGQDINKYFTEHSGENKISGIAYKMLNSVRTGNKNDFMDAVLRTYMAAGQKQVPQIFSEIFSDEDSEFESVAQTFIAGLISNETPKKQEGANKNE</sequence>
<feature type="domain" description="CRISPR-associated protein CXXC-CXXC" evidence="1">
    <location>
        <begin position="259"/>
        <end position="320"/>
    </location>
</feature>
<protein>
    <submittedName>
        <fullName evidence="2">Type I-B CRISPR-associated protein Cas8b1/Cst1</fullName>
    </submittedName>
</protein>
<dbReference type="Proteomes" id="UP001623592">
    <property type="component" value="Unassembled WGS sequence"/>
</dbReference>
<evidence type="ECO:0000259" key="1">
    <source>
        <dbReference type="Pfam" id="PF09706"/>
    </source>
</evidence>
<name>A0ABW8TII4_9CLOT</name>